<dbReference type="GO" id="GO:0062054">
    <property type="term" value="F:fluoride channel activity"/>
    <property type="evidence" value="ECO:0007669"/>
    <property type="project" value="UniProtKB-UniRule"/>
</dbReference>
<feature type="transmembrane region" description="Helical" evidence="11">
    <location>
        <begin position="96"/>
        <end position="118"/>
    </location>
</feature>
<accession>A0A842HGC5</accession>
<evidence type="ECO:0000256" key="10">
    <source>
        <dbReference type="ARBA" id="ARBA00035585"/>
    </source>
</evidence>
<comment type="caution">
    <text evidence="12">The sequence shown here is derived from an EMBL/GenBank/DDBJ whole genome shotgun (WGS) entry which is preliminary data.</text>
</comment>
<evidence type="ECO:0000256" key="8">
    <source>
        <dbReference type="ARBA" id="ARBA00023303"/>
    </source>
</evidence>
<keyword evidence="11" id="KW-0915">Sodium</keyword>
<keyword evidence="8 11" id="KW-0407">Ion channel</keyword>
<evidence type="ECO:0000256" key="4">
    <source>
        <dbReference type="ARBA" id="ARBA00022692"/>
    </source>
</evidence>
<keyword evidence="5 11" id="KW-1133">Transmembrane helix</keyword>
<comment type="catalytic activity">
    <reaction evidence="10">
        <text>fluoride(in) = fluoride(out)</text>
        <dbReference type="Rhea" id="RHEA:76159"/>
        <dbReference type="ChEBI" id="CHEBI:17051"/>
    </reaction>
    <physiologicalReaction direction="left-to-right" evidence="10">
        <dbReference type="Rhea" id="RHEA:76160"/>
    </physiologicalReaction>
</comment>
<feature type="binding site" evidence="11">
    <location>
        <position position="75"/>
    </location>
    <ligand>
        <name>Na(+)</name>
        <dbReference type="ChEBI" id="CHEBI:29101"/>
        <note>structural</note>
    </ligand>
</feature>
<dbReference type="AlphaFoldDB" id="A0A842HGC5"/>
<dbReference type="Pfam" id="PF02537">
    <property type="entry name" value="CRCB"/>
    <property type="match status" value="1"/>
</dbReference>
<evidence type="ECO:0000256" key="3">
    <source>
        <dbReference type="ARBA" id="ARBA00022519"/>
    </source>
</evidence>
<evidence type="ECO:0000313" key="13">
    <source>
        <dbReference type="Proteomes" id="UP000546464"/>
    </source>
</evidence>
<keyword evidence="11" id="KW-0479">Metal-binding</keyword>
<keyword evidence="13" id="KW-1185">Reference proteome</keyword>
<comment type="similarity">
    <text evidence="9 11">Belongs to the fluoride channel Fluc/FEX (TC 1.A.43) family.</text>
</comment>
<dbReference type="RefSeq" id="WP_185675584.1">
    <property type="nucleotide sequence ID" value="NZ_JACHVB010000025.1"/>
</dbReference>
<evidence type="ECO:0000256" key="9">
    <source>
        <dbReference type="ARBA" id="ARBA00035120"/>
    </source>
</evidence>
<proteinExistence type="inferred from homology"/>
<organism evidence="12 13">
    <name type="scientific">Ruficoccus amylovorans</name>
    <dbReference type="NCBI Taxonomy" id="1804625"/>
    <lineage>
        <taxon>Bacteria</taxon>
        <taxon>Pseudomonadati</taxon>
        <taxon>Verrucomicrobiota</taxon>
        <taxon>Opitutia</taxon>
        <taxon>Puniceicoccales</taxon>
        <taxon>Cerasicoccaceae</taxon>
        <taxon>Ruficoccus</taxon>
    </lineage>
</organism>
<gene>
    <name evidence="11 12" type="primary">crcB</name>
    <name evidence="11" type="synonym">fluC</name>
    <name evidence="12" type="ORF">H5P28_10065</name>
</gene>
<protein>
    <recommendedName>
        <fullName evidence="11">Fluoride-specific ion channel FluC</fullName>
    </recommendedName>
</protein>
<evidence type="ECO:0000256" key="2">
    <source>
        <dbReference type="ARBA" id="ARBA00022475"/>
    </source>
</evidence>
<feature type="binding site" evidence="11">
    <location>
        <position position="72"/>
    </location>
    <ligand>
        <name>Na(+)</name>
        <dbReference type="ChEBI" id="CHEBI:29101"/>
        <note>structural</note>
    </ligand>
</feature>
<dbReference type="PANTHER" id="PTHR28259">
    <property type="entry name" value="FLUORIDE EXPORT PROTEIN 1-RELATED"/>
    <property type="match status" value="1"/>
</dbReference>
<evidence type="ECO:0000256" key="6">
    <source>
        <dbReference type="ARBA" id="ARBA00023065"/>
    </source>
</evidence>
<dbReference type="InterPro" id="IPR003691">
    <property type="entry name" value="FluC"/>
</dbReference>
<dbReference type="GO" id="GO:0046872">
    <property type="term" value="F:metal ion binding"/>
    <property type="evidence" value="ECO:0007669"/>
    <property type="project" value="UniProtKB-KW"/>
</dbReference>
<dbReference type="GO" id="GO:0005886">
    <property type="term" value="C:plasma membrane"/>
    <property type="evidence" value="ECO:0007669"/>
    <property type="project" value="UniProtKB-SubCell"/>
</dbReference>
<dbReference type="HAMAP" id="MF_00454">
    <property type="entry name" value="FluC"/>
    <property type="match status" value="1"/>
</dbReference>
<keyword evidence="6 11" id="KW-0406">Ion transport</keyword>
<comment type="activity regulation">
    <text evidence="11">Na(+) is not transported, but it plays an essential structural role and its presence is essential for fluoride channel function.</text>
</comment>
<comment type="subcellular location">
    <subcellularLocation>
        <location evidence="1 11">Cell membrane</location>
        <topology evidence="1 11">Multi-pass membrane protein</topology>
    </subcellularLocation>
</comment>
<comment type="function">
    <text evidence="11">Fluoride-specific ion channel. Important for reducing fluoride concentration in the cell, thus reducing its toxicity.</text>
</comment>
<name>A0A842HGC5_9BACT</name>
<keyword evidence="3" id="KW-0997">Cell inner membrane</keyword>
<dbReference type="EMBL" id="JACHVB010000025">
    <property type="protein sequence ID" value="MBC2594604.1"/>
    <property type="molecule type" value="Genomic_DNA"/>
</dbReference>
<evidence type="ECO:0000313" key="12">
    <source>
        <dbReference type="EMBL" id="MBC2594604.1"/>
    </source>
</evidence>
<keyword evidence="11" id="KW-0813">Transport</keyword>
<feature type="transmembrane region" description="Helical" evidence="11">
    <location>
        <begin position="64"/>
        <end position="84"/>
    </location>
</feature>
<sequence>MNFLSFLSIALGGALGAVSRAVIGIWIPAEYPWATLAVNVIGSLLIGFIFGLEAFHHLNPHLRLLLTTGFCGGLTTFSTFSYQTMALFREGNTTGALANIALNLVLTLAAVAAGLKLAGLTARV</sequence>
<keyword evidence="7 11" id="KW-0472">Membrane</keyword>
<dbReference type="NCBIfam" id="TIGR00494">
    <property type="entry name" value="crcB"/>
    <property type="match status" value="1"/>
</dbReference>
<dbReference type="PANTHER" id="PTHR28259:SF1">
    <property type="entry name" value="FLUORIDE EXPORT PROTEIN 1-RELATED"/>
    <property type="match status" value="1"/>
</dbReference>
<keyword evidence="4 11" id="KW-0812">Transmembrane</keyword>
<evidence type="ECO:0000256" key="5">
    <source>
        <dbReference type="ARBA" id="ARBA00022989"/>
    </source>
</evidence>
<evidence type="ECO:0000256" key="7">
    <source>
        <dbReference type="ARBA" id="ARBA00023136"/>
    </source>
</evidence>
<dbReference type="Proteomes" id="UP000546464">
    <property type="component" value="Unassembled WGS sequence"/>
</dbReference>
<keyword evidence="2 11" id="KW-1003">Cell membrane</keyword>
<evidence type="ECO:0000256" key="11">
    <source>
        <dbReference type="HAMAP-Rule" id="MF_00454"/>
    </source>
</evidence>
<evidence type="ECO:0000256" key="1">
    <source>
        <dbReference type="ARBA" id="ARBA00004651"/>
    </source>
</evidence>
<dbReference type="GO" id="GO:0140114">
    <property type="term" value="P:cellular detoxification of fluoride"/>
    <property type="evidence" value="ECO:0007669"/>
    <property type="project" value="UniProtKB-UniRule"/>
</dbReference>
<feature type="transmembrane region" description="Helical" evidence="11">
    <location>
        <begin position="31"/>
        <end position="52"/>
    </location>
</feature>
<reference evidence="12 13" key="1">
    <citation type="submission" date="2020-07" db="EMBL/GenBank/DDBJ databases">
        <authorList>
            <person name="Feng X."/>
        </authorList>
    </citation>
    <scope>NUCLEOTIDE SEQUENCE [LARGE SCALE GENOMIC DNA]</scope>
    <source>
        <strain evidence="12 13">JCM31066</strain>
    </source>
</reference>